<evidence type="ECO:0000256" key="1">
    <source>
        <dbReference type="SAM" id="MobiDB-lite"/>
    </source>
</evidence>
<dbReference type="EMBL" id="BAAAUF010000016">
    <property type="protein sequence ID" value="GAA3038449.1"/>
    <property type="molecule type" value="Genomic_DNA"/>
</dbReference>
<gene>
    <name evidence="2" type="ORF">GCM10010448_21040</name>
</gene>
<dbReference type="Proteomes" id="UP001501532">
    <property type="component" value="Unassembled WGS sequence"/>
</dbReference>
<accession>A0ABP6LB88</accession>
<reference evidence="3" key="1">
    <citation type="journal article" date="2019" name="Int. J. Syst. Evol. Microbiol.">
        <title>The Global Catalogue of Microorganisms (GCM) 10K type strain sequencing project: providing services to taxonomists for standard genome sequencing and annotation.</title>
        <authorList>
            <consortium name="The Broad Institute Genomics Platform"/>
            <consortium name="The Broad Institute Genome Sequencing Center for Infectious Disease"/>
            <person name="Wu L."/>
            <person name="Ma J."/>
        </authorList>
    </citation>
    <scope>NUCLEOTIDE SEQUENCE [LARGE SCALE GENOMIC DNA]</scope>
    <source>
        <strain evidence="3">JCM 9091</strain>
    </source>
</reference>
<keyword evidence="3" id="KW-1185">Reference proteome</keyword>
<name>A0ABP6LB88_9ACTN</name>
<evidence type="ECO:0000313" key="2">
    <source>
        <dbReference type="EMBL" id="GAA3038449.1"/>
    </source>
</evidence>
<sequence length="63" mass="7299">MERTPSRLRGLEQKGFEQEGLEREGLEQEGLERIRLPVRVQTGLCRKELDRTVVIPGRRRALG</sequence>
<evidence type="ECO:0000313" key="3">
    <source>
        <dbReference type="Proteomes" id="UP001501532"/>
    </source>
</evidence>
<organism evidence="2 3">
    <name type="scientific">Streptomyces glomeratus</name>
    <dbReference type="NCBI Taxonomy" id="284452"/>
    <lineage>
        <taxon>Bacteria</taxon>
        <taxon>Bacillati</taxon>
        <taxon>Actinomycetota</taxon>
        <taxon>Actinomycetes</taxon>
        <taxon>Kitasatosporales</taxon>
        <taxon>Streptomycetaceae</taxon>
        <taxon>Streptomyces</taxon>
    </lineage>
</organism>
<protein>
    <submittedName>
        <fullName evidence="2">Uncharacterized protein</fullName>
    </submittedName>
</protein>
<comment type="caution">
    <text evidence="2">The sequence shown here is derived from an EMBL/GenBank/DDBJ whole genome shotgun (WGS) entry which is preliminary data.</text>
</comment>
<proteinExistence type="predicted"/>
<feature type="region of interest" description="Disordered" evidence="1">
    <location>
        <begin position="1"/>
        <end position="23"/>
    </location>
</feature>